<protein>
    <submittedName>
        <fullName evidence="2">Uncharacterized protein</fullName>
    </submittedName>
</protein>
<keyword evidence="3" id="KW-1185">Reference proteome</keyword>
<accession>A0AAW0MFM3</accession>
<dbReference type="EMBL" id="JBBPFD010000353">
    <property type="protein sequence ID" value="KAK7879128.1"/>
    <property type="molecule type" value="Genomic_DNA"/>
</dbReference>
<evidence type="ECO:0000313" key="2">
    <source>
        <dbReference type="EMBL" id="KAK7879128.1"/>
    </source>
</evidence>
<organism evidence="2 3">
    <name type="scientific">Mugilogobius chulae</name>
    <name type="common">yellowstripe goby</name>
    <dbReference type="NCBI Taxonomy" id="88201"/>
    <lineage>
        <taxon>Eukaryota</taxon>
        <taxon>Metazoa</taxon>
        <taxon>Chordata</taxon>
        <taxon>Craniata</taxon>
        <taxon>Vertebrata</taxon>
        <taxon>Euteleostomi</taxon>
        <taxon>Actinopterygii</taxon>
        <taxon>Neopterygii</taxon>
        <taxon>Teleostei</taxon>
        <taxon>Neoteleostei</taxon>
        <taxon>Acanthomorphata</taxon>
        <taxon>Gobiaria</taxon>
        <taxon>Gobiiformes</taxon>
        <taxon>Gobioidei</taxon>
        <taxon>Gobiidae</taxon>
        <taxon>Gobionellinae</taxon>
        <taxon>Mugilogobius</taxon>
    </lineage>
</organism>
<feature type="coiled-coil region" evidence="1">
    <location>
        <begin position="1"/>
        <end position="57"/>
    </location>
</feature>
<evidence type="ECO:0000256" key="1">
    <source>
        <dbReference type="SAM" id="Coils"/>
    </source>
</evidence>
<reference evidence="3" key="1">
    <citation type="submission" date="2024-04" db="EMBL/GenBank/DDBJ databases">
        <title>Salinicola lusitanus LLJ914,a marine bacterium isolated from the Okinawa Trough.</title>
        <authorList>
            <person name="Li J."/>
        </authorList>
    </citation>
    <scope>NUCLEOTIDE SEQUENCE [LARGE SCALE GENOMIC DNA]</scope>
</reference>
<keyword evidence="1" id="KW-0175">Coiled coil</keyword>
<name>A0AAW0MFM3_9GOBI</name>
<feature type="non-terminal residue" evidence="2">
    <location>
        <position position="1"/>
    </location>
</feature>
<dbReference type="AlphaFoldDB" id="A0AAW0MFM3"/>
<sequence>CEEEEAERLQLEAELKDLELLWAELQERHLIDLNQEVKEKEAELRQLQTEHDQFLQFVQAQTPQVSVQIQSPASKPRLSVQLQNVSWSGVTLLPPVAWSLTLQQHTQTEACFPPEASELLQLKLTESSLNRELTQLQQEVSIEW</sequence>
<gene>
    <name evidence="2" type="ORF">WMY93_034087</name>
</gene>
<proteinExistence type="predicted"/>
<dbReference type="Proteomes" id="UP001460270">
    <property type="component" value="Unassembled WGS sequence"/>
</dbReference>
<comment type="caution">
    <text evidence="2">The sequence shown here is derived from an EMBL/GenBank/DDBJ whole genome shotgun (WGS) entry which is preliminary data.</text>
</comment>
<evidence type="ECO:0000313" key="3">
    <source>
        <dbReference type="Proteomes" id="UP001460270"/>
    </source>
</evidence>